<accession>A0A939QRQ0</accession>
<dbReference type="AlphaFoldDB" id="A0A939QRQ0"/>
<dbReference type="InterPro" id="IPR009822">
    <property type="entry name" value="YaeQ"/>
</dbReference>
<evidence type="ECO:0000313" key="1">
    <source>
        <dbReference type="EMBL" id="MBO3663401.1"/>
    </source>
</evidence>
<dbReference type="Gene3D" id="3.10.640.10">
    <property type="entry name" value="Restriction endonuclease-like alpha-beta roll domain"/>
    <property type="match status" value="1"/>
</dbReference>
<proteinExistence type="predicted"/>
<evidence type="ECO:0000313" key="2">
    <source>
        <dbReference type="Proteomes" id="UP000680132"/>
    </source>
</evidence>
<reference evidence="1" key="1">
    <citation type="submission" date="2021-03" db="EMBL/GenBank/DDBJ databases">
        <title>Microbacterium sp. nov., a novel actinobacterium isolated from cow dung.</title>
        <authorList>
            <person name="Zhang L."/>
        </authorList>
    </citation>
    <scope>NUCLEOTIDE SEQUENCE</scope>
    <source>
        <strain evidence="1">NEAU-LLB</strain>
    </source>
</reference>
<dbReference type="InterPro" id="IPR038590">
    <property type="entry name" value="YaeQ_sf"/>
</dbReference>
<dbReference type="SMART" id="SM01322">
    <property type="entry name" value="YaeQ"/>
    <property type="match status" value="1"/>
</dbReference>
<organism evidence="1 2">
    <name type="scientific">Microbacterium stercoris</name>
    <dbReference type="NCBI Taxonomy" id="2820289"/>
    <lineage>
        <taxon>Bacteria</taxon>
        <taxon>Bacillati</taxon>
        <taxon>Actinomycetota</taxon>
        <taxon>Actinomycetes</taxon>
        <taxon>Micrococcales</taxon>
        <taxon>Microbacteriaceae</taxon>
        <taxon>Microbacterium</taxon>
    </lineage>
</organism>
<dbReference type="RefSeq" id="WP_208502480.1">
    <property type="nucleotide sequence ID" value="NZ_JAGFOA010000003.1"/>
</dbReference>
<dbReference type="InterPro" id="IPR011335">
    <property type="entry name" value="Restrct_endonuc-II-like"/>
</dbReference>
<comment type="caution">
    <text evidence="1">The sequence shown here is derived from an EMBL/GenBank/DDBJ whole genome shotgun (WGS) entry which is preliminary data.</text>
</comment>
<dbReference type="EMBL" id="JAGFOA010000003">
    <property type="protein sequence ID" value="MBO3663401.1"/>
    <property type="molecule type" value="Genomic_DNA"/>
</dbReference>
<sequence>MALPATIHTFTVNLADVDRGVYDELSLRVARHPSETETYMMTRVLAYCLEFQEGIAFSDGLSQTDEPAVLVRDLTGSITAWIEVGAPDADRIHFASKAADRVAVYTHRDPAKVLASWAGKKIHRSDHVELYSFDDGLVEGAVAALDRRNTMTLSVTERQLYIELNGAHLSGAVHEHRIE</sequence>
<dbReference type="PANTHER" id="PTHR38784">
    <property type="entry name" value="SUCROSE PHOSPHORYLASE"/>
    <property type="match status" value="1"/>
</dbReference>
<dbReference type="Pfam" id="PF07152">
    <property type="entry name" value="YaeQ"/>
    <property type="match status" value="1"/>
</dbReference>
<dbReference type="PIRSF" id="PIRSF011484">
    <property type="entry name" value="YaeQ"/>
    <property type="match status" value="1"/>
</dbReference>
<name>A0A939QRQ0_9MICO</name>
<dbReference type="Proteomes" id="UP000680132">
    <property type="component" value="Unassembled WGS sequence"/>
</dbReference>
<protein>
    <submittedName>
        <fullName evidence="1">YaeQ family protein</fullName>
    </submittedName>
</protein>
<keyword evidence="2" id="KW-1185">Reference proteome</keyword>
<dbReference type="SUPFAM" id="SSF52980">
    <property type="entry name" value="Restriction endonuclease-like"/>
    <property type="match status" value="1"/>
</dbReference>
<dbReference type="PANTHER" id="PTHR38784:SF1">
    <property type="entry name" value="SUCROSE PHOSPHORYLASE"/>
    <property type="match status" value="1"/>
</dbReference>
<gene>
    <name evidence="1" type="ORF">J5V96_07735</name>
</gene>